<evidence type="ECO:0000256" key="1">
    <source>
        <dbReference type="ARBA" id="ARBA00000085"/>
    </source>
</evidence>
<organism evidence="14 15">
    <name type="scientific">Xanthomonas campestris pv. campestris (strain 8004)</name>
    <dbReference type="NCBI Taxonomy" id="314565"/>
    <lineage>
        <taxon>Bacteria</taxon>
        <taxon>Pseudomonadati</taxon>
        <taxon>Pseudomonadota</taxon>
        <taxon>Gammaproteobacteria</taxon>
        <taxon>Lysobacterales</taxon>
        <taxon>Lysobacteraceae</taxon>
        <taxon>Xanthomonas</taxon>
    </lineage>
</organism>
<comment type="catalytic activity">
    <reaction evidence="1">
        <text>ATP + protein L-histidine = ADP + protein N-phospho-L-histidine.</text>
        <dbReference type="EC" id="2.7.13.3"/>
    </reaction>
</comment>
<keyword evidence="4" id="KW-0285">Flavoprotein</keyword>
<evidence type="ECO:0000256" key="10">
    <source>
        <dbReference type="ARBA" id="ARBA00022840"/>
    </source>
</evidence>
<keyword evidence="3" id="KW-0597">Phosphoprotein</keyword>
<dbReference type="InterPro" id="IPR011102">
    <property type="entry name" value="Sig_transdc_His_kinase_HWE"/>
</dbReference>
<dbReference type="InterPro" id="IPR000700">
    <property type="entry name" value="PAS-assoc_C"/>
</dbReference>
<evidence type="ECO:0000256" key="4">
    <source>
        <dbReference type="ARBA" id="ARBA00022630"/>
    </source>
</evidence>
<evidence type="ECO:0000256" key="7">
    <source>
        <dbReference type="ARBA" id="ARBA00022737"/>
    </source>
</evidence>
<evidence type="ECO:0000256" key="3">
    <source>
        <dbReference type="ARBA" id="ARBA00022553"/>
    </source>
</evidence>
<dbReference type="EC" id="2.7.13.3" evidence="2"/>
<keyword evidence="6" id="KW-0808">Transferase</keyword>
<dbReference type="InterPro" id="IPR035965">
    <property type="entry name" value="PAS-like_dom_sf"/>
</dbReference>
<dbReference type="CDD" id="cd00130">
    <property type="entry name" value="PAS"/>
    <property type="match status" value="1"/>
</dbReference>
<keyword evidence="7" id="KW-0677">Repeat</keyword>
<keyword evidence="5" id="KW-0288">FMN</keyword>
<dbReference type="PANTHER" id="PTHR41523">
    <property type="entry name" value="TWO-COMPONENT SYSTEM SENSOR PROTEIN"/>
    <property type="match status" value="1"/>
</dbReference>
<dbReference type="EMBL" id="CP000050">
    <property type="protein sequence ID" value="AAY48219.1"/>
    <property type="molecule type" value="Genomic_DNA"/>
</dbReference>
<dbReference type="SUPFAM" id="SSF55785">
    <property type="entry name" value="PYP-like sensor domain (PAS domain)"/>
    <property type="match status" value="1"/>
</dbReference>
<dbReference type="Pfam" id="PF13581">
    <property type="entry name" value="HATPase_c_2"/>
    <property type="match status" value="1"/>
</dbReference>
<evidence type="ECO:0000256" key="6">
    <source>
        <dbReference type="ARBA" id="ARBA00022679"/>
    </source>
</evidence>
<feature type="domain" description="PAS" evidence="12">
    <location>
        <begin position="11"/>
        <end position="82"/>
    </location>
</feature>
<evidence type="ECO:0000256" key="2">
    <source>
        <dbReference type="ARBA" id="ARBA00012438"/>
    </source>
</evidence>
<dbReference type="InterPro" id="IPR036890">
    <property type="entry name" value="HATPase_C_sf"/>
</dbReference>
<dbReference type="HOGENOM" id="CLU_000445_114_57_6"/>
<keyword evidence="9" id="KW-0418">Kinase</keyword>
<reference evidence="14 15" key="1">
    <citation type="journal article" date="2005" name="Genome Res.">
        <title>Comparative and functional genomic analyses of the pathogenicity of phytopathogen Xanthomonas campestris pv. campestris.</title>
        <authorList>
            <person name="Qian W."/>
            <person name="Jia Y."/>
            <person name="Ren S.X."/>
            <person name="He Y.Q."/>
            <person name="Feng J.X."/>
            <person name="Lu L.F."/>
            <person name="Sun Q."/>
            <person name="Ying G."/>
            <person name="Tang D.J."/>
            <person name="Tang H."/>
            <person name="Wu W."/>
            <person name="Hao P."/>
            <person name="Wang L."/>
            <person name="Jiang B.L."/>
            <person name="Zeng S."/>
            <person name="Gu W.Y."/>
            <person name="Lu G."/>
            <person name="Rong L."/>
            <person name="Tian Y."/>
            <person name="Yao Z."/>
            <person name="Fu G."/>
            <person name="Chen B."/>
            <person name="Fang R."/>
            <person name="Qiang B."/>
            <person name="Chen Z."/>
            <person name="Zhao G.P."/>
            <person name="Tang J.L."/>
            <person name="He C."/>
        </authorList>
    </citation>
    <scope>NUCLEOTIDE SEQUENCE [LARGE SCALE GENOMIC DNA]</scope>
    <source>
        <strain evidence="14 15">8004</strain>
    </source>
</reference>
<dbReference type="SUPFAM" id="SSF55874">
    <property type="entry name" value="ATPase domain of HSP90 chaperone/DNA topoisomerase II/histidine kinase"/>
    <property type="match status" value="1"/>
</dbReference>
<dbReference type="KEGG" id="xcb:XC_1149"/>
<evidence type="ECO:0000256" key="8">
    <source>
        <dbReference type="ARBA" id="ARBA00022741"/>
    </source>
</evidence>
<name>A0A0H2X6P7_XANC8</name>
<keyword evidence="11" id="KW-0843">Virulence</keyword>
<evidence type="ECO:0000256" key="5">
    <source>
        <dbReference type="ARBA" id="ARBA00022643"/>
    </source>
</evidence>
<keyword evidence="8" id="KW-0547">Nucleotide-binding</keyword>
<feature type="domain" description="PAC" evidence="13">
    <location>
        <begin position="85"/>
        <end position="137"/>
    </location>
</feature>
<dbReference type="InterPro" id="IPR003594">
    <property type="entry name" value="HATPase_dom"/>
</dbReference>
<sequence length="336" mass="37629">MIAEQQEDAAKSRIYKALLQATPDLLYVFDTQHRFIYANEALLAMWGMEWEQASGKTCLEIGYEPWHAAMHDEEIERVIATGQPLRGEVPFPHISKGVRVYDYIFTPVFGPDGRVEAIAGATRDVTERKQHEQHLQLLINELNHRVKNSLVMVQSLARQSLKNAESLDDANEKIDARLMALSSAHNTLTRENWVSADIAELTRDAVELCESHQGQRFELHGSSCRLDPRRALALAMALHELCTNAVKHGALSSAEGRVRIAWECTMREGENRLELLWQESGGPEVQPPQRKGFGSRLLERGLKHDLNGDVSWVFDTAGVSYRVSLALPAATAELAA</sequence>
<dbReference type="SMART" id="SM00091">
    <property type="entry name" value="PAS"/>
    <property type="match status" value="1"/>
</dbReference>
<dbReference type="PROSITE" id="PS50112">
    <property type="entry name" value="PAS"/>
    <property type="match status" value="1"/>
</dbReference>
<dbReference type="GO" id="GO:0004673">
    <property type="term" value="F:protein histidine kinase activity"/>
    <property type="evidence" value="ECO:0007669"/>
    <property type="project" value="UniProtKB-EC"/>
</dbReference>
<evidence type="ECO:0000259" key="13">
    <source>
        <dbReference type="PROSITE" id="PS50113"/>
    </source>
</evidence>
<dbReference type="SMART" id="SM00911">
    <property type="entry name" value="HWE_HK"/>
    <property type="match status" value="1"/>
</dbReference>
<evidence type="ECO:0000256" key="9">
    <source>
        <dbReference type="ARBA" id="ARBA00022777"/>
    </source>
</evidence>
<dbReference type="PANTHER" id="PTHR41523:SF7">
    <property type="entry name" value="HISTIDINE KINASE"/>
    <property type="match status" value="1"/>
</dbReference>
<dbReference type="Gene3D" id="3.30.565.10">
    <property type="entry name" value="Histidine kinase-like ATPase, C-terminal domain"/>
    <property type="match status" value="1"/>
</dbReference>
<dbReference type="AlphaFoldDB" id="A0A0H2X6P7"/>
<proteinExistence type="predicted"/>
<evidence type="ECO:0000313" key="15">
    <source>
        <dbReference type="Proteomes" id="UP000000420"/>
    </source>
</evidence>
<dbReference type="InterPro" id="IPR013656">
    <property type="entry name" value="PAS_4"/>
</dbReference>
<evidence type="ECO:0000313" key="14">
    <source>
        <dbReference type="EMBL" id="AAY48219.1"/>
    </source>
</evidence>
<dbReference type="Pfam" id="PF07536">
    <property type="entry name" value="HWE_HK"/>
    <property type="match status" value="1"/>
</dbReference>
<evidence type="ECO:0000256" key="11">
    <source>
        <dbReference type="ARBA" id="ARBA00023026"/>
    </source>
</evidence>
<keyword evidence="10" id="KW-0067">ATP-binding</keyword>
<dbReference type="PROSITE" id="PS50113">
    <property type="entry name" value="PAC"/>
    <property type="match status" value="1"/>
</dbReference>
<dbReference type="NCBIfam" id="TIGR00229">
    <property type="entry name" value="sensory_box"/>
    <property type="match status" value="1"/>
</dbReference>
<accession>A0A0H2X6P7</accession>
<dbReference type="InterPro" id="IPR000014">
    <property type="entry name" value="PAS"/>
</dbReference>
<dbReference type="Proteomes" id="UP000000420">
    <property type="component" value="Chromosome"/>
</dbReference>
<evidence type="ECO:0000259" key="12">
    <source>
        <dbReference type="PROSITE" id="PS50112"/>
    </source>
</evidence>
<gene>
    <name evidence="14" type="ordered locus">XC_1149</name>
</gene>
<dbReference type="GO" id="GO:0005524">
    <property type="term" value="F:ATP binding"/>
    <property type="evidence" value="ECO:0007669"/>
    <property type="project" value="UniProtKB-KW"/>
</dbReference>
<dbReference type="Gene3D" id="3.30.450.20">
    <property type="entry name" value="PAS domain"/>
    <property type="match status" value="1"/>
</dbReference>
<protein>
    <recommendedName>
        <fullName evidence="2">histidine kinase</fullName>
        <ecNumber evidence="2">2.7.13.3</ecNumber>
    </recommendedName>
</protein>
<dbReference type="Pfam" id="PF08448">
    <property type="entry name" value="PAS_4"/>
    <property type="match status" value="1"/>
</dbReference>